<sequence length="750" mass="79513">MNQNHEGHPGRRTRPATTLLLALLGGLGLASLASCGGGGGSNERDSGPEQTYLSVEAQDADGDTLRYQWRVTGGTVDNRNAKETVWTLPDGPGLHFAYVSVSDGKGGHVEQQYAVASDALDTPAPTRAPVQHVAPAVAEVDGGTVRLTFQSADATLFTPPQGGAAARRAVYLPDVQVEVLDASNTQVYAGASDIGGELGLPRLAQGQTYRIQCTSTPGTALRRCGEVTPGAGSTALTLDPAVPDSRNLRLYGHVALADGSVCGVQNEFFGVQSAATVQLLQLDGAALTPPLRVNRYGDYALDAAVPLNGKLQLRVACEGVVRTLDVPAPRNGGYLASQPVELSYAVPNTRPRIRKMVANGPDGNVRGQMIEPESGASSNGLPGSEQFLTYKGKDTKLSSCMYYRSIGAVGGCDAQGNLQQPISLDDWKRQHKFKPYAAGNTEVEAVYINKMDLNLVRRMVATDVAADHKAFYVCNHPGPEGRTQREVEDVIATALDDEKQVACVAMEWSVTPGTNGDRPFTKFLTFGPDGALMASVNLDGRGEKYLPGACVACHGGTQYSGRFPEKGNPSPNLGSNFLPFDTANYLFSTKGGLTEAAQSDALHRLNQLVKATSPAPATVALIDHWYAGGGTTLNKAYVPDVWLQADAQPATAGAATFYREVIATSCRTCHTAMREPFDWDSRLPRPVGAPPLRHVCGGSADLALNASMPNALISHDRLLDRARSDANLAALMRTFLGCEAPAADPVYPKR</sequence>
<name>A0A0G3BX98_9BURK</name>
<protein>
    <recommendedName>
        <fullName evidence="3">Cytochrome c domain-containing protein</fullName>
    </recommendedName>
</protein>
<dbReference type="RefSeq" id="WP_047197003.1">
    <property type="nucleotide sequence ID" value="NZ_CP011371.1"/>
</dbReference>
<dbReference type="AlphaFoldDB" id="A0A0G3BX98"/>
<organism evidence="1 2">
    <name type="scientific">Caldimonas brevitalea</name>
    <dbReference type="NCBI Taxonomy" id="413882"/>
    <lineage>
        <taxon>Bacteria</taxon>
        <taxon>Pseudomonadati</taxon>
        <taxon>Pseudomonadota</taxon>
        <taxon>Betaproteobacteria</taxon>
        <taxon>Burkholderiales</taxon>
        <taxon>Sphaerotilaceae</taxon>
        <taxon>Caldimonas</taxon>
    </lineage>
</organism>
<proteinExistence type="predicted"/>
<reference evidence="1 2" key="1">
    <citation type="submission" date="2015-05" db="EMBL/GenBank/DDBJ databases">
        <authorList>
            <person name="Tang B."/>
            <person name="Yu Y."/>
        </authorList>
    </citation>
    <scope>NUCLEOTIDE SEQUENCE [LARGE SCALE GENOMIC DNA]</scope>
    <source>
        <strain evidence="1 2">DSM 7029</strain>
    </source>
</reference>
<accession>A0A0G3BX98</accession>
<dbReference type="OrthoDB" id="6306157at2"/>
<evidence type="ECO:0000313" key="1">
    <source>
        <dbReference type="EMBL" id="AKJ31996.1"/>
    </source>
</evidence>
<dbReference type="KEGG" id="pbh:AAW51_5305"/>
<dbReference type="Proteomes" id="UP000035352">
    <property type="component" value="Chromosome"/>
</dbReference>
<evidence type="ECO:0008006" key="3">
    <source>
        <dbReference type="Google" id="ProtNLM"/>
    </source>
</evidence>
<keyword evidence="2" id="KW-1185">Reference proteome</keyword>
<gene>
    <name evidence="1" type="ORF">AAW51_5305</name>
</gene>
<dbReference type="EMBL" id="CP011371">
    <property type="protein sequence ID" value="AKJ31996.1"/>
    <property type="molecule type" value="Genomic_DNA"/>
</dbReference>
<evidence type="ECO:0000313" key="2">
    <source>
        <dbReference type="Proteomes" id="UP000035352"/>
    </source>
</evidence>
<dbReference type="STRING" id="413882.AAW51_5305"/>